<organism evidence="1 2">
    <name type="scientific">Pseudarthrobacter chlorophenolicus (strain ATCC 700700 / DSM 12829 / CIP 107037 / JCM 12360 / KCTC 9906 / NCIMB 13794 / A6)</name>
    <name type="common">Arthrobacter chlorophenolicus</name>
    <dbReference type="NCBI Taxonomy" id="452863"/>
    <lineage>
        <taxon>Bacteria</taxon>
        <taxon>Bacillati</taxon>
        <taxon>Actinomycetota</taxon>
        <taxon>Actinomycetes</taxon>
        <taxon>Micrococcales</taxon>
        <taxon>Micrococcaceae</taxon>
        <taxon>Pseudarthrobacter</taxon>
    </lineage>
</organism>
<dbReference type="EMBL" id="CP001342">
    <property type="protein sequence ID" value="ACL41961.1"/>
    <property type="molecule type" value="Genomic_DNA"/>
</dbReference>
<geneLocation type="plasmid" evidence="1 2">
    <name>pACHL01</name>
</geneLocation>
<protein>
    <submittedName>
        <fullName evidence="1">Uncharacterized protein</fullName>
    </submittedName>
</protein>
<dbReference type="OrthoDB" id="9990041at2"/>
<keyword evidence="1" id="KW-0614">Plasmid</keyword>
<sequence length="110" mass="12070">MTLHLVPDATPAAPEELPLCKGCKAPIRPHGTTESEHPGSVPSWGDNQCRVCDYLACGRDPEDRFISIERVGYLTSVRADIESDRQRRGIPARGSLAGRIPLTEFLDQIS</sequence>
<proteinExistence type="predicted"/>
<name>B8HHR4_PSECP</name>
<keyword evidence="2" id="KW-1185">Reference proteome</keyword>
<dbReference type="HOGENOM" id="CLU_2165735_0_0_11"/>
<evidence type="ECO:0000313" key="2">
    <source>
        <dbReference type="Proteomes" id="UP000002505"/>
    </source>
</evidence>
<evidence type="ECO:0000313" key="1">
    <source>
        <dbReference type="EMBL" id="ACL41961.1"/>
    </source>
</evidence>
<dbReference type="KEGG" id="ach:Achl_4010"/>
<dbReference type="Proteomes" id="UP000002505">
    <property type="component" value="Plasmid pACHL01"/>
</dbReference>
<dbReference type="AlphaFoldDB" id="B8HHR4"/>
<gene>
    <name evidence="1" type="ordered locus">Achl_4010</name>
</gene>
<reference evidence="1" key="1">
    <citation type="submission" date="2009-01" db="EMBL/GenBank/DDBJ databases">
        <title>Complete sequence of plasmid1 of Arthrobacter chlorophenolicus A6.</title>
        <authorList>
            <consortium name="US DOE Joint Genome Institute"/>
            <person name="Lucas S."/>
            <person name="Copeland A."/>
            <person name="Lapidus A."/>
            <person name="Glavina del Rio T."/>
            <person name="Tice H."/>
            <person name="Bruce D."/>
            <person name="Goodwin L."/>
            <person name="Pitluck S."/>
            <person name="Goltsman E."/>
            <person name="Clum A."/>
            <person name="Larimer F."/>
            <person name="Land M."/>
            <person name="Hauser L."/>
            <person name="Kyrpides N."/>
            <person name="Mikhailova N."/>
            <person name="Jansson J."/>
            <person name="Richardson P."/>
        </authorList>
    </citation>
    <scope>NUCLEOTIDE SEQUENCE [LARGE SCALE GENOMIC DNA]</scope>
    <source>
        <strain evidence="1">A6</strain>
        <plasmid evidence="1">pACHL01</plasmid>
    </source>
</reference>
<dbReference type="RefSeq" id="WP_012622978.1">
    <property type="nucleotide sequence ID" value="NC_011879.1"/>
</dbReference>
<accession>B8HHR4</accession>